<evidence type="ECO:0000313" key="3">
    <source>
        <dbReference type="EMBL" id="MCW3786996.1"/>
    </source>
</evidence>
<reference evidence="3" key="1">
    <citation type="submission" date="2022-10" db="EMBL/GenBank/DDBJ databases">
        <authorList>
            <person name="Yu W.X."/>
        </authorList>
    </citation>
    <scope>NUCLEOTIDE SEQUENCE</scope>
    <source>
        <strain evidence="3">AAT</strain>
    </source>
</reference>
<dbReference type="AlphaFoldDB" id="A0AAE3M4W6"/>
<dbReference type="EMBL" id="JAPDPJ010000022">
    <property type="protein sequence ID" value="MCW3786996.1"/>
    <property type="molecule type" value="Genomic_DNA"/>
</dbReference>
<keyword evidence="4" id="KW-1185">Reference proteome</keyword>
<comment type="caution">
    <text evidence="3">The sequence shown here is derived from an EMBL/GenBank/DDBJ whole genome shotgun (WGS) entry which is preliminary data.</text>
</comment>
<organism evidence="3 4">
    <name type="scientific">Plebeiibacterium sediminum</name>
    <dbReference type="NCBI Taxonomy" id="2992112"/>
    <lineage>
        <taxon>Bacteria</taxon>
        <taxon>Pseudomonadati</taxon>
        <taxon>Bacteroidota</taxon>
        <taxon>Bacteroidia</taxon>
        <taxon>Marinilabiliales</taxon>
        <taxon>Marinilabiliaceae</taxon>
        <taxon>Plebeiibacterium</taxon>
    </lineage>
</organism>
<feature type="chain" id="PRO_5042134148" evidence="1">
    <location>
        <begin position="24"/>
        <end position="314"/>
    </location>
</feature>
<dbReference type="PROSITE" id="PS51257">
    <property type="entry name" value="PROKAR_LIPOPROTEIN"/>
    <property type="match status" value="1"/>
</dbReference>
<gene>
    <name evidence="3" type="ORF">OM075_10985</name>
</gene>
<dbReference type="Pfam" id="PF19572">
    <property type="entry name" value="PorV"/>
    <property type="match status" value="1"/>
</dbReference>
<keyword evidence="1" id="KW-0732">Signal</keyword>
<sequence length="314" mass="34346">MIIKRLLTACIALYACTNIFSQAGSFISIPTDTRSVAMGGTYLATNHSNAIFTNLAANSIDNKTLDVSLSYRPWVSTFSDDYNIYALSAFYSLSHKHKIAFGYRSFNLPKYTLLDDNGNNPSSFTPKENTFDIGYAYKISDHTALSASLHYLNSEYGQGYDANTIFLDLGFKSKYKALEYGAMVRNIGGDMEFDDGSVALPLTIGVGLGYSKELDIANAFNCSLDISHISGANDASGIGGGLGLEYQYKSMLSLRTGYQFLDESIGLNYYSIGAGINLGALSCDFAYLITDNALKNNYSLSLSWTLFNKKSIEE</sequence>
<proteinExistence type="predicted"/>
<dbReference type="Proteomes" id="UP001209229">
    <property type="component" value="Unassembled WGS sequence"/>
</dbReference>
<evidence type="ECO:0000313" key="4">
    <source>
        <dbReference type="Proteomes" id="UP001209229"/>
    </source>
</evidence>
<dbReference type="NCBIfam" id="NF033709">
    <property type="entry name" value="PorV_fam"/>
    <property type="match status" value="1"/>
</dbReference>
<evidence type="ECO:0000259" key="2">
    <source>
        <dbReference type="Pfam" id="PF19572"/>
    </source>
</evidence>
<feature type="domain" description="Type IX secretion system protein PorV" evidence="2">
    <location>
        <begin position="19"/>
        <end position="156"/>
    </location>
</feature>
<dbReference type="RefSeq" id="WP_301190561.1">
    <property type="nucleotide sequence ID" value="NZ_JAPDPJ010000022.1"/>
</dbReference>
<dbReference type="Gene3D" id="2.40.160.60">
    <property type="entry name" value="Outer membrane protein transport protein (OMPP1/FadL/TodX)"/>
    <property type="match status" value="1"/>
</dbReference>
<feature type="signal peptide" evidence="1">
    <location>
        <begin position="1"/>
        <end position="23"/>
    </location>
</feature>
<evidence type="ECO:0000256" key="1">
    <source>
        <dbReference type="SAM" id="SignalP"/>
    </source>
</evidence>
<dbReference type="InterPro" id="IPR045741">
    <property type="entry name" value="PorV"/>
</dbReference>
<name>A0AAE3M4W6_9BACT</name>
<dbReference type="SUPFAM" id="SSF56935">
    <property type="entry name" value="Porins"/>
    <property type="match status" value="1"/>
</dbReference>
<protein>
    <submittedName>
        <fullName evidence="3">PorV/PorQ family protein</fullName>
    </submittedName>
</protein>
<accession>A0AAE3M4W6</accession>